<keyword evidence="2" id="KW-0396">Initiation factor</keyword>
<dbReference type="EMBL" id="OOIP01000011">
    <property type="protein sequence ID" value="SPO38647.1"/>
    <property type="molecule type" value="Genomic_DNA"/>
</dbReference>
<keyword evidence="6" id="KW-1185">Reference proteome</keyword>
<gene>
    <name evidence="5" type="ORF">PSFLO_04126</name>
</gene>
<dbReference type="PANTHER" id="PTHR10938:SF0">
    <property type="entry name" value="TRANSLATION INITIATION FACTOR IF-3, MITOCHONDRIAL"/>
    <property type="match status" value="1"/>
</dbReference>
<protein>
    <recommendedName>
        <fullName evidence="7">Translation initiation factor 3 N-terminal domain-containing protein</fullName>
    </recommendedName>
</protein>
<feature type="region of interest" description="Disordered" evidence="4">
    <location>
        <begin position="1"/>
        <end position="128"/>
    </location>
</feature>
<feature type="region of interest" description="Disordered" evidence="4">
    <location>
        <begin position="166"/>
        <end position="188"/>
    </location>
</feature>
<dbReference type="GO" id="GO:0032790">
    <property type="term" value="P:ribosome disassembly"/>
    <property type="evidence" value="ECO:0007669"/>
    <property type="project" value="TreeGrafter"/>
</dbReference>
<dbReference type="OrthoDB" id="10257739at2759"/>
<dbReference type="InterPro" id="IPR036788">
    <property type="entry name" value="T_IF-3_C_sf"/>
</dbReference>
<dbReference type="PANTHER" id="PTHR10938">
    <property type="entry name" value="TRANSLATION INITIATION FACTOR IF-3"/>
    <property type="match status" value="1"/>
</dbReference>
<feature type="compositionally biased region" description="Low complexity" evidence="4">
    <location>
        <begin position="307"/>
        <end position="317"/>
    </location>
</feature>
<feature type="compositionally biased region" description="Polar residues" evidence="4">
    <location>
        <begin position="219"/>
        <end position="232"/>
    </location>
</feature>
<accession>A0A5C3F4M6</accession>
<dbReference type="GO" id="GO:0043022">
    <property type="term" value="F:ribosome binding"/>
    <property type="evidence" value="ECO:0007669"/>
    <property type="project" value="TreeGrafter"/>
</dbReference>
<reference evidence="5 6" key="1">
    <citation type="submission" date="2018-03" db="EMBL/GenBank/DDBJ databases">
        <authorList>
            <person name="Guldener U."/>
        </authorList>
    </citation>
    <scope>NUCLEOTIDE SEQUENCE [LARGE SCALE GENOMIC DNA]</scope>
    <source>
        <strain evidence="5 6">DAOM196992</strain>
    </source>
</reference>
<feature type="compositionally biased region" description="Low complexity" evidence="4">
    <location>
        <begin position="1"/>
        <end position="39"/>
    </location>
</feature>
<evidence type="ECO:0000313" key="6">
    <source>
        <dbReference type="Proteomes" id="UP000323386"/>
    </source>
</evidence>
<dbReference type="Proteomes" id="UP000323386">
    <property type="component" value="Unassembled WGS sequence"/>
</dbReference>
<dbReference type="InterPro" id="IPR001288">
    <property type="entry name" value="Translation_initiation_fac_3"/>
</dbReference>
<dbReference type="AlphaFoldDB" id="A0A5C3F4M6"/>
<evidence type="ECO:0000256" key="2">
    <source>
        <dbReference type="ARBA" id="ARBA00022540"/>
    </source>
</evidence>
<evidence type="ECO:0008006" key="7">
    <source>
        <dbReference type="Google" id="ProtNLM"/>
    </source>
</evidence>
<dbReference type="GO" id="GO:0003743">
    <property type="term" value="F:translation initiation factor activity"/>
    <property type="evidence" value="ECO:0007669"/>
    <property type="project" value="UniProtKB-KW"/>
</dbReference>
<name>A0A5C3F4M6_9BASI</name>
<feature type="compositionally biased region" description="Low complexity" evidence="4">
    <location>
        <begin position="82"/>
        <end position="93"/>
    </location>
</feature>
<dbReference type="SUPFAM" id="SSF55200">
    <property type="entry name" value="Translation initiation factor IF3, C-terminal domain"/>
    <property type="match status" value="1"/>
</dbReference>
<sequence>MLASTPLAATARSALRRGSGAAAGRQPLLLASAAPTLSPIRAGAATQPGTRYASNRPSGSASPSSSRSSKISHPAFRSGNRATPSSSTATSSDRSADDDADGSEPKPGDLPPRKGPLRDEEIARRAKHVRLVDPKTGSLAGPFPVLEILAKLDRSRYRIEQVVAAVRPADDASPPPPPPPPGDSTRTVAEMKEYPICKLIDKKEDFNRQRDLKRKQKANEASSPSAAGQKEVQLTWTVAGNDLSHKLSKARKELLKGSRINVVITAKSGSKRYVLGRDAAEDEKRASLLRSVEDFLCDGEELDQAADAPAADAAAAVDDAEPAAGHARGPPVGRRTGEVVWQRGGSAVVSFERIDRGK</sequence>
<feature type="compositionally biased region" description="Pro residues" evidence="4">
    <location>
        <begin position="173"/>
        <end position="182"/>
    </location>
</feature>
<organism evidence="5 6">
    <name type="scientific">Pseudozyma flocculosa</name>
    <dbReference type="NCBI Taxonomy" id="84751"/>
    <lineage>
        <taxon>Eukaryota</taxon>
        <taxon>Fungi</taxon>
        <taxon>Dikarya</taxon>
        <taxon>Basidiomycota</taxon>
        <taxon>Ustilaginomycotina</taxon>
        <taxon>Ustilaginomycetes</taxon>
        <taxon>Ustilaginales</taxon>
        <taxon>Ustilaginaceae</taxon>
        <taxon>Pseudozyma</taxon>
    </lineage>
</organism>
<comment type="similarity">
    <text evidence="1">Belongs to the IF-3 family.</text>
</comment>
<evidence type="ECO:0000256" key="1">
    <source>
        <dbReference type="ARBA" id="ARBA00005439"/>
    </source>
</evidence>
<feature type="compositionally biased region" description="Low complexity" evidence="4">
    <location>
        <begin position="53"/>
        <end position="69"/>
    </location>
</feature>
<proteinExistence type="inferred from homology"/>
<dbReference type="GO" id="GO:0070124">
    <property type="term" value="P:mitochondrial translational initiation"/>
    <property type="evidence" value="ECO:0007669"/>
    <property type="project" value="TreeGrafter"/>
</dbReference>
<keyword evidence="3" id="KW-0648">Protein biosynthesis</keyword>
<feature type="region of interest" description="Disordered" evidence="4">
    <location>
        <begin position="307"/>
        <end position="337"/>
    </location>
</feature>
<evidence type="ECO:0000256" key="4">
    <source>
        <dbReference type="SAM" id="MobiDB-lite"/>
    </source>
</evidence>
<dbReference type="Gene3D" id="3.30.110.10">
    <property type="entry name" value="Translation initiation factor 3 (IF-3), C-terminal domain"/>
    <property type="match status" value="1"/>
</dbReference>
<dbReference type="GO" id="GO:0005739">
    <property type="term" value="C:mitochondrion"/>
    <property type="evidence" value="ECO:0007669"/>
    <property type="project" value="TreeGrafter"/>
</dbReference>
<evidence type="ECO:0000256" key="3">
    <source>
        <dbReference type="ARBA" id="ARBA00022917"/>
    </source>
</evidence>
<feature type="region of interest" description="Disordered" evidence="4">
    <location>
        <begin position="207"/>
        <end position="232"/>
    </location>
</feature>
<evidence type="ECO:0000313" key="5">
    <source>
        <dbReference type="EMBL" id="SPO38647.1"/>
    </source>
</evidence>